<comment type="similarity">
    <text evidence="7">Belongs to the class I-like SAM-binding methyltransferase superfamily. TRM5/TYW2 family.</text>
</comment>
<evidence type="ECO:0000313" key="10">
    <source>
        <dbReference type="Proteomes" id="UP000002061"/>
    </source>
</evidence>
<evidence type="ECO:0000259" key="8">
    <source>
        <dbReference type="PROSITE" id="PS51684"/>
    </source>
</evidence>
<dbReference type="RefSeq" id="WP_013099491.1">
    <property type="nucleotide sequence ID" value="NC_014122.1"/>
</dbReference>
<protein>
    <recommendedName>
        <fullName evidence="7">tRNA(Phe) (4-demethylwyosine(37)-C(7)) aminocarboxypropyltransferase</fullName>
        <ecNumber evidence="7">2.5.1.114</ecNumber>
    </recommendedName>
    <alternativeName>
        <fullName evidence="7">tRNA wyosine derivatives biosynthesis protein Taw2</fullName>
    </alternativeName>
</protein>
<dbReference type="PANTHER" id="PTHR23245">
    <property type="entry name" value="TRNA METHYLTRANSFERASE"/>
    <property type="match status" value="1"/>
</dbReference>
<dbReference type="InterPro" id="IPR030867">
    <property type="entry name" value="TYW2_archaea"/>
</dbReference>
<dbReference type="STRING" id="573063.Metin_0073"/>
<evidence type="ECO:0000256" key="1">
    <source>
        <dbReference type="ARBA" id="ARBA00022490"/>
    </source>
</evidence>
<feature type="binding site" evidence="7">
    <location>
        <position position="77"/>
    </location>
    <ligand>
        <name>S-adenosyl-L-methionine</name>
        <dbReference type="ChEBI" id="CHEBI:59789"/>
    </ligand>
</feature>
<dbReference type="NCBIfam" id="NF047824">
    <property type="entry name" value="tRNAwyosineTaw2Meth"/>
    <property type="match status" value="1"/>
</dbReference>
<comment type="function">
    <text evidence="6 7">S-adenosyl-L-methionine-dependent transferase that acts as a component of the wyosine derivatives biosynthesis pathway. Catalyzes the transfer of the alpha-amino-alpha-carboxypropyl (acp) group from S-adenosyl-L-methionine to 4-demethylwyosine (imG-14), forming 7-aminocarboxypropyl-demethylwyosine (wybutosine-86) at position 37 of tRNA(Phe).</text>
</comment>
<keyword evidence="10" id="KW-1185">Reference proteome</keyword>
<dbReference type="eggNOG" id="arCOG00033">
    <property type="taxonomic scope" value="Archaea"/>
</dbReference>
<dbReference type="GO" id="GO:0005737">
    <property type="term" value="C:cytoplasm"/>
    <property type="evidence" value="ECO:0007669"/>
    <property type="project" value="UniProtKB-SubCell"/>
</dbReference>
<evidence type="ECO:0000256" key="7">
    <source>
        <dbReference type="HAMAP-Rule" id="MF_01922"/>
    </source>
</evidence>
<comment type="catalytic activity">
    <reaction evidence="5 7">
        <text>4-demethylwyosine(37) in tRNA(Phe) + S-adenosyl-L-methionine = 4-demethyl-7-[(3S)-3-amino-3-carboxypropyl]wyosine(37) in tRNA(Phe) + S-methyl-5'-thioadenosine + H(+)</text>
        <dbReference type="Rhea" id="RHEA:36355"/>
        <dbReference type="Rhea" id="RHEA-COMP:10164"/>
        <dbReference type="Rhea" id="RHEA-COMP:10378"/>
        <dbReference type="ChEBI" id="CHEBI:15378"/>
        <dbReference type="ChEBI" id="CHEBI:17509"/>
        <dbReference type="ChEBI" id="CHEBI:59789"/>
        <dbReference type="ChEBI" id="CHEBI:64315"/>
        <dbReference type="ChEBI" id="CHEBI:73550"/>
        <dbReference type="EC" id="2.5.1.114"/>
    </reaction>
</comment>
<feature type="binding site" evidence="7">
    <location>
        <position position="123"/>
    </location>
    <ligand>
        <name>S-adenosyl-L-methionine</name>
        <dbReference type="ChEBI" id="CHEBI:59789"/>
    </ligand>
</feature>
<keyword evidence="4 7" id="KW-0819">tRNA processing</keyword>
<dbReference type="AlphaFoldDB" id="D5VUD3"/>
<dbReference type="EMBL" id="CP002009">
    <property type="protein sequence ID" value="ADG12745.1"/>
    <property type="molecule type" value="Genomic_DNA"/>
</dbReference>
<organism evidence="9 10">
    <name type="scientific">Methanocaldococcus infernus (strain DSM 11812 / JCM 15783 / ME)</name>
    <dbReference type="NCBI Taxonomy" id="573063"/>
    <lineage>
        <taxon>Archaea</taxon>
        <taxon>Methanobacteriati</taxon>
        <taxon>Methanobacteriota</taxon>
        <taxon>Methanomada group</taxon>
        <taxon>Methanococci</taxon>
        <taxon>Methanococcales</taxon>
        <taxon>Methanocaldococcaceae</taxon>
        <taxon>Methanocaldococcus</taxon>
    </lineage>
</organism>
<dbReference type="GeneID" id="9131072"/>
<comment type="subcellular location">
    <subcellularLocation>
        <location evidence="7">Cytoplasm</location>
    </subcellularLocation>
</comment>
<keyword evidence="1 7" id="KW-0963">Cytoplasm</keyword>
<reference evidence="9" key="1">
    <citation type="submission" date="2010-04" db="EMBL/GenBank/DDBJ databases">
        <title>Complete sequence of Methanocaldococcus infernus ME.</title>
        <authorList>
            <consortium name="US DOE Joint Genome Institute"/>
            <person name="Lucas S."/>
            <person name="Copeland A."/>
            <person name="Lapidus A."/>
            <person name="Cheng J.-F."/>
            <person name="Bruce D."/>
            <person name="Goodwin L."/>
            <person name="Pitluck S."/>
            <person name="Munk A.C."/>
            <person name="Detter J.C."/>
            <person name="Han C."/>
            <person name="Tapia R."/>
            <person name="Land M."/>
            <person name="Hauser L."/>
            <person name="Kyrpides N."/>
            <person name="Mikhailova N."/>
            <person name="Sieprawska-Lupa M."/>
            <person name="Whitman W.B."/>
            <person name="Woyke T."/>
        </authorList>
    </citation>
    <scope>NUCLEOTIDE SEQUENCE [LARGE SCALE GENOMIC DNA]</scope>
    <source>
        <strain evidence="9">ME</strain>
    </source>
</reference>
<feature type="binding site" evidence="7">
    <location>
        <begin position="150"/>
        <end position="151"/>
    </location>
    <ligand>
        <name>S-adenosyl-L-methionine</name>
        <dbReference type="ChEBI" id="CHEBI:59789"/>
    </ligand>
</feature>
<dbReference type="Pfam" id="PF02475">
    <property type="entry name" value="TRM5-TYW2_MTfase"/>
    <property type="match status" value="1"/>
</dbReference>
<dbReference type="Proteomes" id="UP000002061">
    <property type="component" value="Chromosome"/>
</dbReference>
<feature type="domain" description="SAM-dependent methyltransferase TRM5/TYW2-type" evidence="8">
    <location>
        <begin position="3"/>
        <end position="244"/>
    </location>
</feature>
<gene>
    <name evidence="7" type="primary">taw2</name>
    <name evidence="9" type="ordered locus">Metin_0073</name>
</gene>
<dbReference type="HAMAP" id="MF_01922">
    <property type="entry name" value="TYW2_archaea"/>
    <property type="match status" value="1"/>
</dbReference>
<sequence length="244" mass="28843">MRYQRVGDIVIVRKNLTEEEIKKIVEKTKCKSIVKYVTISGEFRTQYVKLLYGEETETIHKEHGCLFKLDVSKIMWSQGNIKERERMAFISNKRETVIDMFAGIGYFTIPMAKHSKPFIYAIEKNPVAYKYLCENIKLNKLKNVAPILSDNREVKLGKVADRIVMGYVHKTHKFLDKAFSFLKDRGIIHYHETVPEKILEKRPIERVKFYAEKYGYKIIDYKIHKIKKYAPGVWHVVLDVHLER</sequence>
<dbReference type="EC" id="2.5.1.114" evidence="7"/>
<dbReference type="InterPro" id="IPR056743">
    <property type="entry name" value="TRM5-TYW2-like_MTfase"/>
</dbReference>
<name>D5VUD3_METIM</name>
<dbReference type="PROSITE" id="PS51684">
    <property type="entry name" value="SAM_MT_TRM5_TYW2"/>
    <property type="match status" value="1"/>
</dbReference>
<dbReference type="PANTHER" id="PTHR23245:SF41">
    <property type="entry name" value="TRNA(PHE) (4-DEMETHYLWYOSINE(37)-C(7)) AMINOCARBOXYPROPYLTRANSFERASE"/>
    <property type="match status" value="1"/>
</dbReference>
<dbReference type="InterPro" id="IPR030382">
    <property type="entry name" value="MeTrfase_TRM5/TYW2"/>
</dbReference>
<accession>D5VUD3</accession>
<dbReference type="KEGG" id="mif:Metin_0073"/>
<keyword evidence="2 7" id="KW-0808">Transferase</keyword>
<evidence type="ECO:0000256" key="2">
    <source>
        <dbReference type="ARBA" id="ARBA00022679"/>
    </source>
</evidence>
<dbReference type="GO" id="GO:0030488">
    <property type="term" value="P:tRNA methylation"/>
    <property type="evidence" value="ECO:0007669"/>
    <property type="project" value="TreeGrafter"/>
</dbReference>
<evidence type="ECO:0000256" key="4">
    <source>
        <dbReference type="ARBA" id="ARBA00022694"/>
    </source>
</evidence>
<dbReference type="HOGENOM" id="CLU_022610_0_2_2"/>
<evidence type="ECO:0000256" key="6">
    <source>
        <dbReference type="ARBA" id="ARBA00058518"/>
    </source>
</evidence>
<dbReference type="Gene3D" id="3.40.50.150">
    <property type="entry name" value="Vaccinia Virus protein VP39"/>
    <property type="match status" value="1"/>
</dbReference>
<dbReference type="InterPro" id="IPR056744">
    <property type="entry name" value="TRM5/TYW2-like_N"/>
</dbReference>
<dbReference type="Pfam" id="PF25133">
    <property type="entry name" value="TYW2_N_2"/>
    <property type="match status" value="1"/>
</dbReference>
<dbReference type="SUPFAM" id="SSF53335">
    <property type="entry name" value="S-adenosyl-L-methionine-dependent methyltransferases"/>
    <property type="match status" value="1"/>
</dbReference>
<dbReference type="InterPro" id="IPR029063">
    <property type="entry name" value="SAM-dependent_MTases_sf"/>
</dbReference>
<keyword evidence="3 7" id="KW-0949">S-adenosyl-L-methionine</keyword>
<dbReference type="OrthoDB" id="8079at2157"/>
<dbReference type="FunFam" id="3.40.50.150:FF:000431">
    <property type="entry name" value="tRNA(Phe) (4-demethylwyosine(37)-C(7)) aminocarboxypropyltransferase"/>
    <property type="match status" value="1"/>
</dbReference>
<dbReference type="CDD" id="cd02440">
    <property type="entry name" value="AdoMet_MTases"/>
    <property type="match status" value="1"/>
</dbReference>
<evidence type="ECO:0000313" key="9">
    <source>
        <dbReference type="EMBL" id="ADG12745.1"/>
    </source>
</evidence>
<evidence type="ECO:0000256" key="5">
    <source>
        <dbReference type="ARBA" id="ARBA00049400"/>
    </source>
</evidence>
<proteinExistence type="inferred from homology"/>
<dbReference type="GO" id="GO:0102522">
    <property type="term" value="F:tRNA 4-demethylwyosine alpha-amino-alpha-carboxypropyltransferase activity"/>
    <property type="evidence" value="ECO:0007669"/>
    <property type="project" value="UniProtKB-EC"/>
</dbReference>
<evidence type="ECO:0000256" key="3">
    <source>
        <dbReference type="ARBA" id="ARBA00022691"/>
    </source>
</evidence>
<feature type="binding site" evidence="7">
    <location>
        <position position="84"/>
    </location>
    <ligand>
        <name>S-adenosyl-L-methionine</name>
        <dbReference type="ChEBI" id="CHEBI:59789"/>
    </ligand>
</feature>
<dbReference type="GO" id="GO:0008175">
    <property type="term" value="F:tRNA methyltransferase activity"/>
    <property type="evidence" value="ECO:0007669"/>
    <property type="project" value="TreeGrafter"/>
</dbReference>